<protein>
    <submittedName>
        <fullName evidence="2">Uncharacterized protein</fullName>
    </submittedName>
</protein>
<dbReference type="EMBL" id="LAZR01044538">
    <property type="protein sequence ID" value="KKL04400.1"/>
    <property type="molecule type" value="Genomic_DNA"/>
</dbReference>
<accession>A0A0F9A4L1</accession>
<evidence type="ECO:0000313" key="2">
    <source>
        <dbReference type="EMBL" id="KKL04400.1"/>
    </source>
</evidence>
<comment type="caution">
    <text evidence="2">The sequence shown here is derived from an EMBL/GenBank/DDBJ whole genome shotgun (WGS) entry which is preliminary data.</text>
</comment>
<keyword evidence="1" id="KW-0812">Transmembrane</keyword>
<gene>
    <name evidence="2" type="ORF">LCGC14_2616460</name>
</gene>
<name>A0A0F9A4L1_9ZZZZ</name>
<reference evidence="2" key="1">
    <citation type="journal article" date="2015" name="Nature">
        <title>Complex archaea that bridge the gap between prokaryotes and eukaryotes.</title>
        <authorList>
            <person name="Spang A."/>
            <person name="Saw J.H."/>
            <person name="Jorgensen S.L."/>
            <person name="Zaremba-Niedzwiedzka K."/>
            <person name="Martijn J."/>
            <person name="Lind A.E."/>
            <person name="van Eijk R."/>
            <person name="Schleper C."/>
            <person name="Guy L."/>
            <person name="Ettema T.J."/>
        </authorList>
    </citation>
    <scope>NUCLEOTIDE SEQUENCE</scope>
</reference>
<keyword evidence="1" id="KW-0472">Membrane</keyword>
<organism evidence="2">
    <name type="scientific">marine sediment metagenome</name>
    <dbReference type="NCBI Taxonomy" id="412755"/>
    <lineage>
        <taxon>unclassified sequences</taxon>
        <taxon>metagenomes</taxon>
        <taxon>ecological metagenomes</taxon>
    </lineage>
</organism>
<keyword evidence="1" id="KW-1133">Transmembrane helix</keyword>
<dbReference type="AlphaFoldDB" id="A0A0F9A4L1"/>
<evidence type="ECO:0000256" key="1">
    <source>
        <dbReference type="SAM" id="Phobius"/>
    </source>
</evidence>
<feature type="transmembrane region" description="Helical" evidence="1">
    <location>
        <begin position="6"/>
        <end position="33"/>
    </location>
</feature>
<proteinExistence type="predicted"/>
<sequence length="65" mass="7105">MSIMKLLVNAFLLSIILFVSISLGNFLLMWLYIGLQMSSTMENGLNLMGKSIAAMDNIAIPIGII</sequence>